<keyword evidence="2" id="KW-0408">Iron</keyword>
<dbReference type="eggNOG" id="COG1018">
    <property type="taxonomic scope" value="Bacteria"/>
</dbReference>
<evidence type="ECO:0000256" key="1">
    <source>
        <dbReference type="ARBA" id="ARBA00001974"/>
    </source>
</evidence>
<dbReference type="PROSITE" id="PS51384">
    <property type="entry name" value="FAD_FR"/>
    <property type="match status" value="1"/>
</dbReference>
<dbReference type="Gene3D" id="3.40.50.80">
    <property type="entry name" value="Nucleotide-binding domain of ferredoxin-NADP reductase (FNR) module"/>
    <property type="match status" value="1"/>
</dbReference>
<organism evidence="6">
    <name type="scientific">Dechloromonas aromatica (strain RCB)</name>
    <dbReference type="NCBI Taxonomy" id="159087"/>
    <lineage>
        <taxon>Bacteria</taxon>
        <taxon>Pseudomonadati</taxon>
        <taxon>Pseudomonadota</taxon>
        <taxon>Betaproteobacteria</taxon>
        <taxon>Rhodocyclales</taxon>
        <taxon>Azonexaceae</taxon>
        <taxon>Dechloromonas</taxon>
    </lineage>
</organism>
<dbReference type="Gene3D" id="2.40.30.10">
    <property type="entry name" value="Translation factors"/>
    <property type="match status" value="1"/>
</dbReference>
<dbReference type="InterPro" id="IPR047683">
    <property type="entry name" value="BenC-like_FAD_NAD-bd"/>
</dbReference>
<keyword evidence="2" id="KW-0411">Iron-sulfur</keyword>
<dbReference type="InterPro" id="IPR001433">
    <property type="entry name" value="OxRdtase_FAD/NAD-bd"/>
</dbReference>
<dbReference type="KEGG" id="dar:Daro_1359"/>
<dbReference type="GO" id="GO:0016491">
    <property type="term" value="F:oxidoreductase activity"/>
    <property type="evidence" value="ECO:0007669"/>
    <property type="project" value="InterPro"/>
</dbReference>
<dbReference type="CDD" id="cd00207">
    <property type="entry name" value="fer2"/>
    <property type="match status" value="1"/>
</dbReference>
<dbReference type="InterPro" id="IPR001041">
    <property type="entry name" value="2Fe-2S_ferredoxin-type"/>
</dbReference>
<evidence type="ECO:0000256" key="2">
    <source>
        <dbReference type="ARBA" id="ARBA00022714"/>
    </source>
</evidence>
<dbReference type="PRINTS" id="PR00371">
    <property type="entry name" value="FPNCR"/>
</dbReference>
<dbReference type="Pfam" id="PF00970">
    <property type="entry name" value="FAD_binding_6"/>
    <property type="match status" value="1"/>
</dbReference>
<dbReference type="CDD" id="cd06209">
    <property type="entry name" value="BenDO_FAD_NAD"/>
    <property type="match status" value="1"/>
</dbReference>
<dbReference type="InterPro" id="IPR001709">
    <property type="entry name" value="Flavoprot_Pyr_Nucl_cyt_Rdtase"/>
</dbReference>
<dbReference type="Gene3D" id="3.10.20.30">
    <property type="match status" value="1"/>
</dbReference>
<gene>
    <name evidence="6" type="ordered locus">Daro_1359</name>
</gene>
<dbReference type="PANTHER" id="PTHR47354:SF5">
    <property type="entry name" value="PROTEIN RFBI"/>
    <property type="match status" value="1"/>
</dbReference>
<dbReference type="InterPro" id="IPR008333">
    <property type="entry name" value="Cbr1-like_FAD-bd_dom"/>
</dbReference>
<reference evidence="6" key="1">
    <citation type="submission" date="2005-08" db="EMBL/GenBank/DDBJ databases">
        <title>Complete sequence of Dechloromonas aromatica RCB.</title>
        <authorList>
            <person name="Salinero K.K."/>
            <person name="Copeland A."/>
            <person name="Lucas S."/>
            <person name="Lapidus A."/>
            <person name="Barry K."/>
            <person name="Detter J.C."/>
            <person name="Glavina T."/>
            <person name="Hammon N."/>
            <person name="Israni S."/>
            <person name="Pitluck S."/>
            <person name="Di Bartolo G."/>
            <person name="Trong S."/>
            <person name="Schmutz J."/>
            <person name="Larimer F."/>
            <person name="Land M."/>
            <person name="Ivanova N."/>
            <person name="Richardson P."/>
        </authorList>
    </citation>
    <scope>NUCLEOTIDE SEQUENCE</scope>
    <source>
        <strain evidence="6">RCB</strain>
    </source>
</reference>
<comment type="cofactor">
    <cofactor evidence="1">
        <name>FAD</name>
        <dbReference type="ChEBI" id="CHEBI:57692"/>
    </cofactor>
</comment>
<dbReference type="Pfam" id="PF00111">
    <property type="entry name" value="Fer2"/>
    <property type="match status" value="1"/>
</dbReference>
<evidence type="ECO:0000256" key="3">
    <source>
        <dbReference type="ARBA" id="ARBA00034078"/>
    </source>
</evidence>
<evidence type="ECO:0000313" key="6">
    <source>
        <dbReference type="EMBL" id="AAZ46108.1"/>
    </source>
</evidence>
<proteinExistence type="predicted"/>
<dbReference type="AlphaFoldDB" id="Q47GC3"/>
<dbReference type="SUPFAM" id="SSF52343">
    <property type="entry name" value="Ferredoxin reductase-like, C-terminal NADP-linked domain"/>
    <property type="match status" value="1"/>
</dbReference>
<dbReference type="InterPro" id="IPR017938">
    <property type="entry name" value="Riboflavin_synthase-like_b-brl"/>
</dbReference>
<dbReference type="Pfam" id="PF00175">
    <property type="entry name" value="NAD_binding_1"/>
    <property type="match status" value="1"/>
</dbReference>
<dbReference type="InterPro" id="IPR036010">
    <property type="entry name" value="2Fe-2S_ferredoxin-like_sf"/>
</dbReference>
<dbReference type="STRING" id="159087.Daro_1359"/>
<dbReference type="HOGENOM" id="CLU_003827_7_0_4"/>
<dbReference type="GO" id="GO:0051537">
    <property type="term" value="F:2 iron, 2 sulfur cluster binding"/>
    <property type="evidence" value="ECO:0007669"/>
    <property type="project" value="UniProtKB-KW"/>
</dbReference>
<dbReference type="InterPro" id="IPR012675">
    <property type="entry name" value="Beta-grasp_dom_sf"/>
</dbReference>
<evidence type="ECO:0000259" key="5">
    <source>
        <dbReference type="PROSITE" id="PS51384"/>
    </source>
</evidence>
<keyword evidence="2" id="KW-0479">Metal-binding</keyword>
<feature type="domain" description="FAD-binding FR-type" evidence="5">
    <location>
        <begin position="114"/>
        <end position="215"/>
    </location>
</feature>
<comment type="cofactor">
    <cofactor evidence="3">
        <name>[2Fe-2S] cluster</name>
        <dbReference type="ChEBI" id="CHEBI:190135"/>
    </cofactor>
</comment>
<dbReference type="PRINTS" id="PR00410">
    <property type="entry name" value="PHEHYDRXLASE"/>
</dbReference>
<dbReference type="InterPro" id="IPR050415">
    <property type="entry name" value="MRET"/>
</dbReference>
<dbReference type="InterPro" id="IPR017927">
    <property type="entry name" value="FAD-bd_FR_type"/>
</dbReference>
<protein>
    <submittedName>
        <fullName evidence="6">Oxidoreductase FAD/NAD(P)-binding:Oxidoreductase FAD-binding region</fullName>
    </submittedName>
</protein>
<dbReference type="SUPFAM" id="SSF63380">
    <property type="entry name" value="Riboflavin synthase domain-like"/>
    <property type="match status" value="1"/>
</dbReference>
<accession>Q47GC3</accession>
<dbReference type="SUPFAM" id="SSF54292">
    <property type="entry name" value="2Fe-2S ferredoxin-like"/>
    <property type="match status" value="1"/>
</dbReference>
<name>Q47GC3_DECAR</name>
<feature type="domain" description="2Fe-2S ferredoxin-type" evidence="4">
    <location>
        <begin position="14"/>
        <end position="107"/>
    </location>
</feature>
<dbReference type="InterPro" id="IPR039261">
    <property type="entry name" value="FNR_nucleotide-bd"/>
</dbReference>
<dbReference type="PROSITE" id="PS51085">
    <property type="entry name" value="2FE2S_FER_2"/>
    <property type="match status" value="1"/>
</dbReference>
<evidence type="ECO:0000259" key="4">
    <source>
        <dbReference type="PROSITE" id="PS51085"/>
    </source>
</evidence>
<dbReference type="PANTHER" id="PTHR47354">
    <property type="entry name" value="NADH OXIDOREDUCTASE HCR"/>
    <property type="match status" value="1"/>
</dbReference>
<keyword evidence="2" id="KW-0001">2Fe-2S</keyword>
<dbReference type="EMBL" id="CP000089">
    <property type="protein sequence ID" value="AAZ46108.1"/>
    <property type="molecule type" value="Genomic_DNA"/>
</dbReference>
<sequence>MSRAPAEGNMSNIKNVTLQFSDGICKSVAVKDGESVLDAALAADLQLIHQCRSGSCSCCMATLTEGNAKMRSGSSSTLLRSEFEAGQRLLCLAEPESDCTFALNYDSNASLQQATKVRAFIDDVEKLAHNVVRLTLELAEGEWLDFRPGQFVQVKVPGLSVMRSYSPASTSADLPKIVLLIRLLPDGAMSNYLRSEAARDAVLELEGPFGSFFLREKVKAPHIMIAGGTGLAPVMSMIDSIQKTSGKKPPILLSFGCATPDSLFCLDDIELRKHWLPSLTNRISVDREAAGSLLQGNPVDALRDDDVKDPDTVAYICGPQPMIEAAYRRLEALGVRHENIFAEQFTPSN</sequence>